<gene>
    <name evidence="6" type="ORF">AWR36_002935</name>
</gene>
<keyword evidence="7" id="KW-1185">Reference proteome</keyword>
<dbReference type="InterPro" id="IPR033900">
    <property type="entry name" value="Gram_neg_porin_domain"/>
</dbReference>
<comment type="caution">
    <text evidence="6">The sequence shown here is derived from an EMBL/GenBank/DDBJ whole genome shotgun (WGS) entry which is preliminary data.</text>
</comment>
<evidence type="ECO:0000256" key="4">
    <source>
        <dbReference type="SAM" id="SignalP"/>
    </source>
</evidence>
<dbReference type="SUPFAM" id="SSF56935">
    <property type="entry name" value="Porins"/>
    <property type="match status" value="1"/>
</dbReference>
<keyword evidence="2 4" id="KW-0732">Signal</keyword>
<evidence type="ECO:0000313" key="6">
    <source>
        <dbReference type="EMBL" id="PCO06716.1"/>
    </source>
</evidence>
<name>A0ABX4I2Y9_9GAMM</name>
<keyword evidence="3" id="KW-0472">Membrane</keyword>
<proteinExistence type="predicted"/>
<feature type="signal peptide" evidence="4">
    <location>
        <begin position="1"/>
        <end position="22"/>
    </location>
</feature>
<dbReference type="Gene3D" id="2.40.160.10">
    <property type="entry name" value="Porin"/>
    <property type="match status" value="1"/>
</dbReference>
<comment type="subcellular location">
    <subcellularLocation>
        <location evidence="1">Cell outer membrane</location>
        <topology evidence="1">Multi-pass membrane protein</topology>
    </subcellularLocation>
</comment>
<evidence type="ECO:0000256" key="3">
    <source>
        <dbReference type="ARBA" id="ARBA00023136"/>
    </source>
</evidence>
<protein>
    <submittedName>
        <fullName evidence="6">Porin</fullName>
    </submittedName>
</protein>
<dbReference type="InterPro" id="IPR050298">
    <property type="entry name" value="Gram-neg_bact_OMP"/>
</dbReference>
<sequence>MHARLRICLAGVLIAAAPQVSAVPIYESGEVTLYMSGYFSANQVNAGGDTEMRDGASRLRLGLNVPAYGDWDTGFNLEWGVRAISSASPLLIQGNQQASFGDRDLSLFLRQGHGFAKHDCWGDFVLGKQWAVYYDVAGWTDWYEISGGLASGAYSLNTDGGVLGTGRADSAISWRRRWDLFGGEFQLGLQYQAHTQSLELNVVGVDLGIEGLEPENTEIVCPDGDCEFGLGHSISMTYRANVGDGLQFGTAYNRMKLDIESTRGRVFDISDPLNPELVISDFHITASSNAWAWVAGVNYGKGPYQQGFYGALVYQHSHNNQLAPPGLVDSIDNFFNAKGSESIITYTWGAKDCYSVYGGHNYLRSDDAQFEAALIDANSFRLRKYYLGFQYQWNERVTLYTENTIDDSNRIGRIFSGDVIAVGFRVDI</sequence>
<reference evidence="6" key="1">
    <citation type="submission" date="2017-08" db="EMBL/GenBank/DDBJ databases">
        <title>Microbulbifer marisrubri sp. nov., a halophilic alphaproteobacterium isolated from marine sediment of the Yellow Sea, China.</title>
        <authorList>
            <person name="Zhang G."/>
            <person name="Xiong Q."/>
        </authorList>
    </citation>
    <scope>NUCLEOTIDE SEQUENCE [LARGE SCALE GENOMIC DNA]</scope>
    <source>
        <strain evidence="6">WRN-8</strain>
    </source>
</reference>
<dbReference type="Pfam" id="PF13609">
    <property type="entry name" value="Porin_4"/>
    <property type="match status" value="1"/>
</dbReference>
<dbReference type="RefSeq" id="WP_082679349.1">
    <property type="nucleotide sequence ID" value="NZ_LRFG02000001.1"/>
</dbReference>
<dbReference type="Proteomes" id="UP000218427">
    <property type="component" value="Unassembled WGS sequence"/>
</dbReference>
<organism evidence="6 7">
    <name type="scientific">Microbulbifer flavimaris</name>
    <dbReference type="NCBI Taxonomy" id="1781068"/>
    <lineage>
        <taxon>Bacteria</taxon>
        <taxon>Pseudomonadati</taxon>
        <taxon>Pseudomonadota</taxon>
        <taxon>Gammaproteobacteria</taxon>
        <taxon>Cellvibrionales</taxon>
        <taxon>Microbulbiferaceae</taxon>
        <taxon>Microbulbifer</taxon>
    </lineage>
</organism>
<evidence type="ECO:0000313" key="7">
    <source>
        <dbReference type="Proteomes" id="UP000218427"/>
    </source>
</evidence>
<feature type="domain" description="Porin" evidence="5">
    <location>
        <begin position="12"/>
        <end position="402"/>
    </location>
</feature>
<accession>A0ABX4I2Y9</accession>
<evidence type="ECO:0000259" key="5">
    <source>
        <dbReference type="Pfam" id="PF13609"/>
    </source>
</evidence>
<dbReference type="PANTHER" id="PTHR34501:SF2">
    <property type="entry name" value="OUTER MEMBRANE PORIN F-RELATED"/>
    <property type="match status" value="1"/>
</dbReference>
<dbReference type="PANTHER" id="PTHR34501">
    <property type="entry name" value="PROTEIN YDDL-RELATED"/>
    <property type="match status" value="1"/>
</dbReference>
<evidence type="ECO:0000256" key="2">
    <source>
        <dbReference type="ARBA" id="ARBA00022729"/>
    </source>
</evidence>
<evidence type="ECO:0000256" key="1">
    <source>
        <dbReference type="ARBA" id="ARBA00004571"/>
    </source>
</evidence>
<dbReference type="InterPro" id="IPR023614">
    <property type="entry name" value="Porin_dom_sf"/>
</dbReference>
<feature type="chain" id="PRO_5045854846" evidence="4">
    <location>
        <begin position="23"/>
        <end position="428"/>
    </location>
</feature>
<dbReference type="EMBL" id="LRFG02000001">
    <property type="protein sequence ID" value="PCO06716.1"/>
    <property type="molecule type" value="Genomic_DNA"/>
</dbReference>